<sequence length="78" mass="8793">MSQCQSISIIPAIVEVETKKPDPSVCRRLLDVISEDEYMIKESAHFIISEHQLIIVIAYTLDVVENQVVLNTEDEGCC</sequence>
<organism evidence="1 2">
    <name type="scientific">Streblomastix strix</name>
    <dbReference type="NCBI Taxonomy" id="222440"/>
    <lineage>
        <taxon>Eukaryota</taxon>
        <taxon>Metamonada</taxon>
        <taxon>Preaxostyla</taxon>
        <taxon>Oxymonadida</taxon>
        <taxon>Streblomastigidae</taxon>
        <taxon>Streblomastix</taxon>
    </lineage>
</organism>
<comment type="caution">
    <text evidence="1">The sequence shown here is derived from an EMBL/GenBank/DDBJ whole genome shotgun (WGS) entry which is preliminary data.</text>
</comment>
<gene>
    <name evidence="1" type="ORF">EZS28_050675</name>
</gene>
<protein>
    <submittedName>
        <fullName evidence="1">Uncharacterized protein</fullName>
    </submittedName>
</protein>
<evidence type="ECO:0000313" key="1">
    <source>
        <dbReference type="EMBL" id="KAA6353798.1"/>
    </source>
</evidence>
<evidence type="ECO:0000313" key="2">
    <source>
        <dbReference type="Proteomes" id="UP000324800"/>
    </source>
</evidence>
<accession>A0A5J4T6J6</accession>
<reference evidence="1 2" key="1">
    <citation type="submission" date="2019-03" db="EMBL/GenBank/DDBJ databases">
        <title>Single cell metagenomics reveals metabolic interactions within the superorganism composed of flagellate Streblomastix strix and complex community of Bacteroidetes bacteria on its surface.</title>
        <authorList>
            <person name="Treitli S.C."/>
            <person name="Kolisko M."/>
            <person name="Husnik F."/>
            <person name="Keeling P."/>
            <person name="Hampl V."/>
        </authorList>
    </citation>
    <scope>NUCLEOTIDE SEQUENCE [LARGE SCALE GENOMIC DNA]</scope>
    <source>
        <strain evidence="1">ST1C</strain>
    </source>
</reference>
<dbReference type="AlphaFoldDB" id="A0A5J4T6J6"/>
<proteinExistence type="predicted"/>
<dbReference type="Proteomes" id="UP000324800">
    <property type="component" value="Unassembled WGS sequence"/>
</dbReference>
<name>A0A5J4T6J6_9EUKA</name>
<dbReference type="EMBL" id="SNRW01037423">
    <property type="protein sequence ID" value="KAA6353798.1"/>
    <property type="molecule type" value="Genomic_DNA"/>
</dbReference>